<gene>
    <name evidence="2" type="ORF">AABB29_03995</name>
</gene>
<dbReference type="EMBL" id="CP150951">
    <property type="protein sequence ID" value="WZC49818.1"/>
    <property type="molecule type" value="Genomic_DNA"/>
</dbReference>
<sequence>MALIRGLAAFLFVGLLGFGAYQALMHPNTPLPPQWNPVQPLSIDDPVTPITGWKLNRAVADGQSCLAVLNGHAALQPLTDFEASDQCHIRDRVALQGVGNARLNGLETRCAIALRMAMWERHSLQPAARNILGTALRDITQTGSYNCRTIRTGSGPSTRMSTHATADAIDISGFGFADGRQISLLQDWVGTDAEAAFLRAARDGACEWFRLTLSPDYNSLHADHFHLQSKGWGSCR</sequence>
<dbReference type="Proteomes" id="UP001440612">
    <property type="component" value="Chromosome"/>
</dbReference>
<accession>A0ABZ2V5H6</accession>
<keyword evidence="3" id="KW-1185">Reference proteome</keyword>
<evidence type="ECO:0000259" key="1">
    <source>
        <dbReference type="Pfam" id="PF06904"/>
    </source>
</evidence>
<name>A0ABZ2V5H6_9RHOB</name>
<reference evidence="3" key="1">
    <citation type="submission" date="2024-04" db="EMBL/GenBank/DDBJ databases">
        <title>Phylogenomic analyses of a clade within the roseobacter group suggest taxonomic reassignments of species of the genera Aestuariivita, Citreicella, Loktanella, Nautella, Pelagibaca, Ruegeria, Thalassobius, Thiobacimonas and Tropicibacter, and the proposal o.</title>
        <authorList>
            <person name="Jeon C.O."/>
        </authorList>
    </citation>
    <scope>NUCLEOTIDE SEQUENCE [LARGE SCALE GENOMIC DNA]</scope>
    <source>
        <strain evidence="3">BS5-3</strain>
    </source>
</reference>
<evidence type="ECO:0000313" key="3">
    <source>
        <dbReference type="Proteomes" id="UP001440612"/>
    </source>
</evidence>
<dbReference type="RefSeq" id="WP_341367928.1">
    <property type="nucleotide sequence ID" value="NZ_CP150951.2"/>
</dbReference>
<feature type="domain" description="Extensin-like C-terminal" evidence="1">
    <location>
        <begin position="64"/>
        <end position="236"/>
    </location>
</feature>
<proteinExistence type="predicted"/>
<organism evidence="2 3">
    <name type="scientific">Yoonia phaeophyticola</name>
    <dbReference type="NCBI Taxonomy" id="3137369"/>
    <lineage>
        <taxon>Bacteria</taxon>
        <taxon>Pseudomonadati</taxon>
        <taxon>Pseudomonadota</taxon>
        <taxon>Alphaproteobacteria</taxon>
        <taxon>Rhodobacterales</taxon>
        <taxon>Paracoccaceae</taxon>
        <taxon>Yoonia</taxon>
    </lineage>
</organism>
<protein>
    <submittedName>
        <fullName evidence="2">Extensin family protein</fullName>
    </submittedName>
</protein>
<evidence type="ECO:0000313" key="2">
    <source>
        <dbReference type="EMBL" id="WZC49818.1"/>
    </source>
</evidence>
<dbReference type="InterPro" id="IPR009683">
    <property type="entry name" value="Extensin-like_C"/>
</dbReference>
<dbReference type="Pfam" id="PF06904">
    <property type="entry name" value="Extensin-like_C"/>
    <property type="match status" value="1"/>
</dbReference>